<dbReference type="PANTHER" id="PTHR30273">
    <property type="entry name" value="PERIPLASMIC SIGNAL SENSOR AND SIGMA FACTOR ACTIVATOR FECR-RELATED"/>
    <property type="match status" value="1"/>
</dbReference>
<feature type="domain" description="FecR N-terminal" evidence="3">
    <location>
        <begin position="16"/>
        <end position="57"/>
    </location>
</feature>
<evidence type="ECO:0000259" key="2">
    <source>
        <dbReference type="Pfam" id="PF04773"/>
    </source>
</evidence>
<organism evidence="4 5">
    <name type="scientific">Bowmanella denitrificans</name>
    <dbReference type="NCBI Taxonomy" id="366582"/>
    <lineage>
        <taxon>Bacteria</taxon>
        <taxon>Pseudomonadati</taxon>
        <taxon>Pseudomonadota</taxon>
        <taxon>Gammaproteobacteria</taxon>
        <taxon>Alteromonadales</taxon>
        <taxon>Alteromonadaceae</taxon>
        <taxon>Bowmanella</taxon>
    </lineage>
</organism>
<feature type="domain" description="FecR protein" evidence="2">
    <location>
        <begin position="139"/>
        <end position="220"/>
    </location>
</feature>
<feature type="transmembrane region" description="Helical" evidence="1">
    <location>
        <begin position="101"/>
        <end position="121"/>
    </location>
</feature>
<keyword evidence="1" id="KW-0812">Transmembrane</keyword>
<evidence type="ECO:0000313" key="5">
    <source>
        <dbReference type="Proteomes" id="UP001501757"/>
    </source>
</evidence>
<dbReference type="RefSeq" id="WP_343845965.1">
    <property type="nucleotide sequence ID" value="NZ_BAAAEI010000017.1"/>
</dbReference>
<dbReference type="InterPro" id="IPR032623">
    <property type="entry name" value="FecR_N"/>
</dbReference>
<evidence type="ECO:0000259" key="3">
    <source>
        <dbReference type="Pfam" id="PF16220"/>
    </source>
</evidence>
<dbReference type="EMBL" id="BAAAEI010000017">
    <property type="protein sequence ID" value="GAA0363372.1"/>
    <property type="molecule type" value="Genomic_DNA"/>
</dbReference>
<sequence length="337" mass="37284">MADKQFPTRDSQADIQALEWVVQLQSGQFSQDDQLALKAWLGQHASHQQAFERAARLWQNTGITDELVFCAEAQGQAVTDIARQGWWQRAKQALSCWGMPYGLPAGAFSILALAVLLGWLWRGNGADIQYYASDYLGNSQVRLLDGSVVTLSGRSSVSVQLSDEKRSIKLLEGAAHFAVAKDRARPFVVSVDNLQVWAVGTAFEVRKAEAIRISVDEGLVDVVARTHNSNMLTSLREGERVSFDAQGQFSAVQPFDIEQQLKWREGRLIFAHAPLREVLADINRYRQVPILLADARLGALPVTASFAISDAEGLIQGLAVTHQLKASRSEQRIMLSR</sequence>
<dbReference type="Pfam" id="PF04773">
    <property type="entry name" value="FecR"/>
    <property type="match status" value="1"/>
</dbReference>
<dbReference type="InterPro" id="IPR012373">
    <property type="entry name" value="Ferrdict_sens_TM"/>
</dbReference>
<keyword evidence="1" id="KW-1133">Transmembrane helix</keyword>
<reference evidence="4 5" key="1">
    <citation type="journal article" date="2019" name="Int. J. Syst. Evol. Microbiol.">
        <title>The Global Catalogue of Microorganisms (GCM) 10K type strain sequencing project: providing services to taxonomists for standard genome sequencing and annotation.</title>
        <authorList>
            <consortium name="The Broad Institute Genomics Platform"/>
            <consortium name="The Broad Institute Genome Sequencing Center for Infectious Disease"/>
            <person name="Wu L."/>
            <person name="Ma J."/>
        </authorList>
    </citation>
    <scope>NUCLEOTIDE SEQUENCE [LARGE SCALE GENOMIC DNA]</scope>
    <source>
        <strain evidence="4 5">JCM 13378</strain>
    </source>
</reference>
<dbReference type="Proteomes" id="UP001501757">
    <property type="component" value="Unassembled WGS sequence"/>
</dbReference>
<dbReference type="Gene3D" id="2.60.120.1440">
    <property type="match status" value="1"/>
</dbReference>
<evidence type="ECO:0000256" key="1">
    <source>
        <dbReference type="SAM" id="Phobius"/>
    </source>
</evidence>
<protein>
    <submittedName>
        <fullName evidence="4">FecR domain-containing protein</fullName>
    </submittedName>
</protein>
<evidence type="ECO:0000313" key="4">
    <source>
        <dbReference type="EMBL" id="GAA0363372.1"/>
    </source>
</evidence>
<proteinExistence type="predicted"/>
<name>A0ABN0XG69_9ALTE</name>
<keyword evidence="5" id="KW-1185">Reference proteome</keyword>
<dbReference type="InterPro" id="IPR006860">
    <property type="entry name" value="FecR"/>
</dbReference>
<dbReference type="Gene3D" id="3.55.50.30">
    <property type="match status" value="1"/>
</dbReference>
<comment type="caution">
    <text evidence="4">The sequence shown here is derived from an EMBL/GenBank/DDBJ whole genome shotgun (WGS) entry which is preliminary data.</text>
</comment>
<gene>
    <name evidence="4" type="ORF">GCM10009092_29680</name>
</gene>
<keyword evidence="1" id="KW-0472">Membrane</keyword>
<dbReference type="PANTHER" id="PTHR30273:SF2">
    <property type="entry name" value="PROTEIN FECR"/>
    <property type="match status" value="1"/>
</dbReference>
<dbReference type="Pfam" id="PF16220">
    <property type="entry name" value="DUF4880"/>
    <property type="match status" value="1"/>
</dbReference>
<dbReference type="PIRSF" id="PIRSF018266">
    <property type="entry name" value="FecR"/>
    <property type="match status" value="1"/>
</dbReference>
<accession>A0ABN0XG69</accession>